<dbReference type="CDD" id="cd06583">
    <property type="entry name" value="PGRP"/>
    <property type="match status" value="1"/>
</dbReference>
<comment type="catalytic activity">
    <reaction evidence="1">
        <text>Hydrolyzes the link between N-acetylmuramoyl residues and L-amino acid residues in certain cell-wall glycopeptides.</text>
        <dbReference type="EC" id="3.5.1.28"/>
    </reaction>
</comment>
<reference evidence="6 7" key="1">
    <citation type="submission" date="2017-11" db="EMBL/GenBank/DDBJ databases">
        <title>Genomic Encyclopedia of Archaeal and Bacterial Type Strains, Phase II (KMG-II): From Individual Species to Whole Genera.</title>
        <authorList>
            <person name="Goeker M."/>
        </authorList>
    </citation>
    <scope>NUCLEOTIDE SEQUENCE [LARGE SCALE GENOMIC DNA]</scope>
    <source>
        <strain evidence="6 7">DSM 28175</strain>
    </source>
</reference>
<sequence length="303" mass="34159">MVRWFTTCMNSVLRRVSFLFTIILFYACSPKVQPPKAVQPPDAPPVPVVTKQYETTDKFYTTKTDSLLAIIKQETPAMLYDSTGAIAVPSEWVASVNYGIRKANYVIIHYTAQDSIQQTLRTFTLLRTEVSAHYVVGKDGKIFHMVNDYLRSNHAGAGKWGSVTDMNSCSLGIEIDNNGREPFTDAQINSLLLLLTQLKKAYNIPTANFIGHQDYAPKRKPDPGPLFPWKTLADKGFGYWSDAVLVPAPVNFDYTTALRLIGYDTSDLNAAIIAFKRHYVQQDNNPQLSPLDLNVLYNVYRKY</sequence>
<evidence type="ECO:0000256" key="4">
    <source>
        <dbReference type="ARBA" id="ARBA00023316"/>
    </source>
</evidence>
<dbReference type="Proteomes" id="UP000242687">
    <property type="component" value="Unassembled WGS sequence"/>
</dbReference>
<keyword evidence="4" id="KW-0961">Cell wall biogenesis/degradation</keyword>
<dbReference type="PANTHER" id="PTHR30417:SF1">
    <property type="entry name" value="N-ACETYLMURAMOYL-L-ALANINE AMIDASE AMID"/>
    <property type="match status" value="1"/>
</dbReference>
<dbReference type="GO" id="GO:0009254">
    <property type="term" value="P:peptidoglycan turnover"/>
    <property type="evidence" value="ECO:0007669"/>
    <property type="project" value="TreeGrafter"/>
</dbReference>
<dbReference type="GO" id="GO:0009253">
    <property type="term" value="P:peptidoglycan catabolic process"/>
    <property type="evidence" value="ECO:0007669"/>
    <property type="project" value="InterPro"/>
</dbReference>
<dbReference type="AlphaFoldDB" id="A0A2H9VRN5"/>
<evidence type="ECO:0000259" key="5">
    <source>
        <dbReference type="SMART" id="SM00644"/>
    </source>
</evidence>
<name>A0A2H9VRN5_9SPHI</name>
<protein>
    <recommendedName>
        <fullName evidence="2">N-acetylmuramoyl-L-alanine amidase</fullName>
        <ecNumber evidence="2">3.5.1.28</ecNumber>
    </recommendedName>
</protein>
<dbReference type="SMART" id="SM00644">
    <property type="entry name" value="Ami_2"/>
    <property type="match status" value="1"/>
</dbReference>
<evidence type="ECO:0000256" key="2">
    <source>
        <dbReference type="ARBA" id="ARBA00011901"/>
    </source>
</evidence>
<comment type="caution">
    <text evidence="6">The sequence shown here is derived from an EMBL/GenBank/DDBJ whole genome shotgun (WGS) entry which is preliminary data.</text>
</comment>
<organism evidence="6 7">
    <name type="scientific">Mucilaginibacter auburnensis</name>
    <dbReference type="NCBI Taxonomy" id="1457233"/>
    <lineage>
        <taxon>Bacteria</taxon>
        <taxon>Pseudomonadati</taxon>
        <taxon>Bacteroidota</taxon>
        <taxon>Sphingobacteriia</taxon>
        <taxon>Sphingobacteriales</taxon>
        <taxon>Sphingobacteriaceae</taxon>
        <taxon>Mucilaginibacter</taxon>
    </lineage>
</organism>
<dbReference type="PANTHER" id="PTHR30417">
    <property type="entry name" value="N-ACETYLMURAMOYL-L-ALANINE AMIDASE AMID"/>
    <property type="match status" value="1"/>
</dbReference>
<dbReference type="EC" id="3.5.1.28" evidence="2"/>
<feature type="domain" description="N-acetylmuramoyl-L-alanine amidase" evidence="5">
    <location>
        <begin position="93"/>
        <end position="224"/>
    </location>
</feature>
<dbReference type="PROSITE" id="PS51257">
    <property type="entry name" value="PROKAR_LIPOPROTEIN"/>
    <property type="match status" value="1"/>
</dbReference>
<accession>A0A2H9VRN5</accession>
<proteinExistence type="predicted"/>
<dbReference type="InterPro" id="IPR036505">
    <property type="entry name" value="Amidase/PGRP_sf"/>
</dbReference>
<dbReference type="InterPro" id="IPR002502">
    <property type="entry name" value="Amidase_domain"/>
</dbReference>
<gene>
    <name evidence="6" type="ORF">CLV57_0454</name>
</gene>
<evidence type="ECO:0000313" key="7">
    <source>
        <dbReference type="Proteomes" id="UP000242687"/>
    </source>
</evidence>
<evidence type="ECO:0000313" key="6">
    <source>
        <dbReference type="EMBL" id="PJJ83472.1"/>
    </source>
</evidence>
<dbReference type="Gene3D" id="3.40.80.10">
    <property type="entry name" value="Peptidoglycan recognition protein-like"/>
    <property type="match status" value="1"/>
</dbReference>
<evidence type="ECO:0000256" key="1">
    <source>
        <dbReference type="ARBA" id="ARBA00001561"/>
    </source>
</evidence>
<dbReference type="Pfam" id="PF01510">
    <property type="entry name" value="Amidase_2"/>
    <property type="match status" value="1"/>
</dbReference>
<evidence type="ECO:0000256" key="3">
    <source>
        <dbReference type="ARBA" id="ARBA00022801"/>
    </source>
</evidence>
<dbReference type="EMBL" id="PGFJ01000001">
    <property type="protein sequence ID" value="PJJ83472.1"/>
    <property type="molecule type" value="Genomic_DNA"/>
</dbReference>
<keyword evidence="3" id="KW-0378">Hydrolase</keyword>
<dbReference type="InterPro" id="IPR051206">
    <property type="entry name" value="NAMLAA_amidase_2"/>
</dbReference>
<dbReference type="GO" id="GO:0019867">
    <property type="term" value="C:outer membrane"/>
    <property type="evidence" value="ECO:0007669"/>
    <property type="project" value="TreeGrafter"/>
</dbReference>
<dbReference type="SUPFAM" id="SSF55846">
    <property type="entry name" value="N-acetylmuramoyl-L-alanine amidase-like"/>
    <property type="match status" value="1"/>
</dbReference>
<dbReference type="GO" id="GO:0071555">
    <property type="term" value="P:cell wall organization"/>
    <property type="evidence" value="ECO:0007669"/>
    <property type="project" value="UniProtKB-KW"/>
</dbReference>
<dbReference type="GO" id="GO:0008745">
    <property type="term" value="F:N-acetylmuramoyl-L-alanine amidase activity"/>
    <property type="evidence" value="ECO:0007669"/>
    <property type="project" value="UniProtKB-EC"/>
</dbReference>
<keyword evidence="7" id="KW-1185">Reference proteome</keyword>